<feature type="domain" description="DAGKc" evidence="11">
    <location>
        <begin position="1"/>
        <end position="133"/>
    </location>
</feature>
<sequence>MKQVLIIVNPNSGDKSGETVGNTLQEQLEENKIETKIYQTTGEDNFKELIQTEMDNNLDLVITLGGDGTISEVINGIAPLEQRPKVLSLPLGTTNNFVRALGMELDLDHLLSAIEENDIEERGVDVGRINDQYFISTVSVGSIPEVAWKTDDHMKEELGSLAYIFEGAKVINEFTPLDIQIESEEGNHVLDDVFLVIIGLTNSIFGIQRFFDEATYDDGKIHFYALKKSNLINEASSIIKHIIDRNNEEEVNDELSFVTSFKKAKIRSSSSLNSAIDGEKGPEFPLELEVLHKHITFLIPNLKE</sequence>
<dbReference type="AlphaFoldDB" id="A0A1M4ZLA3"/>
<dbReference type="Pfam" id="PF00781">
    <property type="entry name" value="DAGK_cat"/>
    <property type="match status" value="1"/>
</dbReference>
<reference evidence="12 13" key="1">
    <citation type="submission" date="2016-11" db="EMBL/GenBank/DDBJ databases">
        <authorList>
            <person name="Jaros S."/>
            <person name="Januszkiewicz K."/>
            <person name="Wedrychowicz H."/>
        </authorList>
    </citation>
    <scope>NUCLEOTIDE SEQUENCE [LARGE SCALE GENOMIC DNA]</scope>
    <source>
        <strain evidence="12 13">DSM 15692</strain>
    </source>
</reference>
<dbReference type="Proteomes" id="UP000184128">
    <property type="component" value="Unassembled WGS sequence"/>
</dbReference>
<dbReference type="RefSeq" id="WP_073298652.1">
    <property type="nucleotide sequence ID" value="NZ_FQUF01000041.1"/>
</dbReference>
<keyword evidence="9" id="KW-0594">Phospholipid biosynthesis</keyword>
<keyword evidence="4" id="KW-0479">Metal-binding</keyword>
<dbReference type="InterPro" id="IPR016064">
    <property type="entry name" value="NAD/diacylglycerol_kinase_sf"/>
</dbReference>
<gene>
    <name evidence="12" type="ORF">SAMN02745249_01995</name>
</gene>
<dbReference type="GO" id="GO:0005886">
    <property type="term" value="C:plasma membrane"/>
    <property type="evidence" value="ECO:0007669"/>
    <property type="project" value="TreeGrafter"/>
</dbReference>
<evidence type="ECO:0000256" key="7">
    <source>
        <dbReference type="ARBA" id="ARBA00022842"/>
    </source>
</evidence>
<accession>A0A1M4ZLA3</accession>
<evidence type="ECO:0000256" key="10">
    <source>
        <dbReference type="ARBA" id="ARBA00023264"/>
    </source>
</evidence>
<evidence type="ECO:0000256" key="2">
    <source>
        <dbReference type="ARBA" id="ARBA00005983"/>
    </source>
</evidence>
<dbReference type="PANTHER" id="PTHR12358">
    <property type="entry name" value="SPHINGOSINE KINASE"/>
    <property type="match status" value="1"/>
</dbReference>
<dbReference type="SMART" id="SM00046">
    <property type="entry name" value="DAGKc"/>
    <property type="match status" value="1"/>
</dbReference>
<keyword evidence="3" id="KW-0444">Lipid biosynthesis</keyword>
<dbReference type="Gene3D" id="2.60.200.40">
    <property type="match status" value="1"/>
</dbReference>
<dbReference type="GO" id="GO:0046872">
    <property type="term" value="F:metal ion binding"/>
    <property type="evidence" value="ECO:0007669"/>
    <property type="project" value="UniProtKB-KW"/>
</dbReference>
<keyword evidence="10" id="KW-1208">Phospholipid metabolism</keyword>
<protein>
    <submittedName>
        <fullName evidence="12">Diacylglycerol kinase (ATP)</fullName>
    </submittedName>
</protein>
<dbReference type="SUPFAM" id="SSF111331">
    <property type="entry name" value="NAD kinase/diacylglycerol kinase-like"/>
    <property type="match status" value="1"/>
</dbReference>
<keyword evidence="12" id="KW-0808">Transferase</keyword>
<dbReference type="GO" id="GO:0008654">
    <property type="term" value="P:phospholipid biosynthetic process"/>
    <property type="evidence" value="ECO:0007669"/>
    <property type="project" value="UniProtKB-KW"/>
</dbReference>
<dbReference type="NCBIfam" id="TIGR00147">
    <property type="entry name" value="YegS/Rv2252/BmrU family lipid kinase"/>
    <property type="match status" value="1"/>
</dbReference>
<evidence type="ECO:0000256" key="3">
    <source>
        <dbReference type="ARBA" id="ARBA00022516"/>
    </source>
</evidence>
<evidence type="ECO:0000313" key="12">
    <source>
        <dbReference type="EMBL" id="SHF18839.1"/>
    </source>
</evidence>
<evidence type="ECO:0000256" key="8">
    <source>
        <dbReference type="ARBA" id="ARBA00023098"/>
    </source>
</evidence>
<dbReference type="InterPro" id="IPR005218">
    <property type="entry name" value="Diacylglycerol/lipid_kinase"/>
</dbReference>
<dbReference type="InterPro" id="IPR017438">
    <property type="entry name" value="ATP-NAD_kinase_N"/>
</dbReference>
<evidence type="ECO:0000256" key="4">
    <source>
        <dbReference type="ARBA" id="ARBA00022723"/>
    </source>
</evidence>
<comment type="similarity">
    <text evidence="2">Belongs to the diacylglycerol/lipid kinase family.</text>
</comment>
<evidence type="ECO:0000259" key="11">
    <source>
        <dbReference type="PROSITE" id="PS50146"/>
    </source>
</evidence>
<keyword evidence="7" id="KW-0460">Magnesium</keyword>
<name>A0A1M4ZLA3_9LACT</name>
<keyword evidence="13" id="KW-1185">Reference proteome</keyword>
<keyword evidence="6" id="KW-0067">ATP-binding</keyword>
<dbReference type="STRING" id="1121025.SAMN02745249_01995"/>
<dbReference type="InterPro" id="IPR001206">
    <property type="entry name" value="Diacylglycerol_kinase_cat_dom"/>
</dbReference>
<dbReference type="GO" id="GO:0004143">
    <property type="term" value="F:ATP-dependent diacylglycerol kinase activity"/>
    <property type="evidence" value="ECO:0007669"/>
    <property type="project" value="TreeGrafter"/>
</dbReference>
<proteinExistence type="inferred from homology"/>
<dbReference type="EMBL" id="FQUF01000041">
    <property type="protein sequence ID" value="SHF18839.1"/>
    <property type="molecule type" value="Genomic_DNA"/>
</dbReference>
<evidence type="ECO:0000313" key="13">
    <source>
        <dbReference type="Proteomes" id="UP000184128"/>
    </source>
</evidence>
<organism evidence="12 13">
    <name type="scientific">Atopostipes suicloacalis DSM 15692</name>
    <dbReference type="NCBI Taxonomy" id="1121025"/>
    <lineage>
        <taxon>Bacteria</taxon>
        <taxon>Bacillati</taxon>
        <taxon>Bacillota</taxon>
        <taxon>Bacilli</taxon>
        <taxon>Lactobacillales</taxon>
        <taxon>Carnobacteriaceae</taxon>
        <taxon>Atopostipes</taxon>
    </lineage>
</organism>
<evidence type="ECO:0000256" key="6">
    <source>
        <dbReference type="ARBA" id="ARBA00022840"/>
    </source>
</evidence>
<keyword evidence="5" id="KW-0547">Nucleotide-binding</keyword>
<dbReference type="OrthoDB" id="142078at2"/>
<comment type="cofactor">
    <cofactor evidence="1">
        <name>Mg(2+)</name>
        <dbReference type="ChEBI" id="CHEBI:18420"/>
    </cofactor>
</comment>
<dbReference type="PANTHER" id="PTHR12358:SF106">
    <property type="entry name" value="LIPID KINASE YEGS"/>
    <property type="match status" value="1"/>
</dbReference>
<dbReference type="Gene3D" id="3.40.50.10330">
    <property type="entry name" value="Probable inorganic polyphosphate/atp-NAD kinase, domain 1"/>
    <property type="match status" value="1"/>
</dbReference>
<dbReference type="PROSITE" id="PS50146">
    <property type="entry name" value="DAGK"/>
    <property type="match status" value="1"/>
</dbReference>
<evidence type="ECO:0000256" key="1">
    <source>
        <dbReference type="ARBA" id="ARBA00001946"/>
    </source>
</evidence>
<dbReference type="GO" id="GO:0005524">
    <property type="term" value="F:ATP binding"/>
    <property type="evidence" value="ECO:0007669"/>
    <property type="project" value="UniProtKB-KW"/>
</dbReference>
<keyword evidence="12" id="KW-0418">Kinase</keyword>
<keyword evidence="8" id="KW-0443">Lipid metabolism</keyword>
<evidence type="ECO:0000256" key="5">
    <source>
        <dbReference type="ARBA" id="ARBA00022741"/>
    </source>
</evidence>
<dbReference type="InterPro" id="IPR050187">
    <property type="entry name" value="Lipid_Phosphate_FormReg"/>
</dbReference>
<evidence type="ECO:0000256" key="9">
    <source>
        <dbReference type="ARBA" id="ARBA00023209"/>
    </source>
</evidence>